<protein>
    <submittedName>
        <fullName evidence="3">IS621, transposase</fullName>
    </submittedName>
</protein>
<name>A0A2X3M8B0_ECOLX</name>
<dbReference type="PDB" id="8WT7">
    <property type="method" value="EM"/>
    <property type="resolution" value="2.70 A"/>
    <property type="chains" value="A/B/C/D=17-342"/>
</dbReference>
<feature type="domain" description="Transposase IS116/IS110/IS902 C-terminal" evidence="2">
    <location>
        <begin position="212"/>
        <end position="296"/>
    </location>
</feature>
<gene>
    <name evidence="3" type="ORF">NCTC8009_08584</name>
    <name evidence="4" type="ORF">NCTC8333_01771</name>
</gene>
<evidence type="ECO:0000259" key="1">
    <source>
        <dbReference type="Pfam" id="PF01548"/>
    </source>
</evidence>
<dbReference type="EMBL" id="UGFE01000002">
    <property type="protein sequence ID" value="STM22867.1"/>
    <property type="molecule type" value="Genomic_DNA"/>
</dbReference>
<feature type="binding site" evidence="7 10">
    <location>
        <position position="76"/>
    </location>
    <ligand>
        <name>Mg(2+)</name>
        <dbReference type="ChEBI" id="CHEBI:18420"/>
        <label>2</label>
    </ligand>
</feature>
<accession>A0A2X3M8B0</accession>
<dbReference type="PANTHER" id="PTHR33055:SF3">
    <property type="entry name" value="PUTATIVE TRANSPOSASE FOR IS117-RELATED"/>
    <property type="match status" value="1"/>
</dbReference>
<evidence type="ECO:0007829" key="10">
    <source>
        <dbReference type="PDB" id="8WT9"/>
    </source>
</evidence>
<feature type="binding site" evidence="7 10">
    <location>
        <position position="27"/>
    </location>
    <ligand>
        <name>Mg(2+)</name>
        <dbReference type="ChEBI" id="CHEBI:18420"/>
        <label>2</label>
    </ligand>
</feature>
<feature type="domain" description="Transposase IS110-like N-terminal" evidence="1">
    <location>
        <begin position="24"/>
        <end position="168"/>
    </location>
</feature>
<dbReference type="InterPro" id="IPR003346">
    <property type="entry name" value="Transposase_20"/>
</dbReference>
<dbReference type="NCBIfam" id="NF033542">
    <property type="entry name" value="transpos_IS110"/>
    <property type="match status" value="1"/>
</dbReference>
<dbReference type="PANTHER" id="PTHR33055">
    <property type="entry name" value="TRANSPOSASE FOR INSERTION SEQUENCE ELEMENT IS1111A"/>
    <property type="match status" value="1"/>
</dbReference>
<keyword evidence="7 8" id="KW-0479">Metal-binding</keyword>
<feature type="binding site" evidence="8 9">
    <location>
        <position position="27"/>
    </location>
    <ligand>
        <name>Mg(2+)</name>
        <dbReference type="ChEBI" id="CHEBI:18420"/>
        <label>1</label>
    </ligand>
</feature>
<sequence length="342" mass="38424">MDRFFPVIRICKVGFTMEHELHYIGIDTAKEKLDVDVLRPDGRHRTKKFANTTKGHDELVSWLKGHKIDHAHICIEATGTYMEPVAECLYDAGYIVSVINPALGKAFAQSEGLRNKTDTVDARMLAEFCRQKRPAAWEAPHPLERALRALVVRHQALTDMHTQELNRTETAREVQRPSIDAHLLWLEAELKRLEKQIKDLTDDDPDMKHRRKLLESIPGIGEKTSAVLLAYIGLKDRFAHARQFAAFAGLTPRRYESGSSVRGASRMSKAGHVSLRRALYMPAMVATSKTEWGRAFRDRLAANGKKGKVILGAMMRKLAQVAYGVLKSGVPFDASRHNPVAA</sequence>
<keyword evidence="7 8" id="KW-0002">3D-structure</keyword>
<feature type="binding site" evidence="7 10">
    <location>
        <position position="121"/>
    </location>
    <ligand>
        <name>Mg(2+)</name>
        <dbReference type="ChEBI" id="CHEBI:18420"/>
        <label>2</label>
    </ligand>
</feature>
<dbReference type="PDB" id="8WT9">
    <property type="method" value="EM"/>
    <property type="resolution" value="2.70 A"/>
    <property type="chains" value="A/B/C/D=17-342"/>
</dbReference>
<dbReference type="GO" id="GO:0003677">
    <property type="term" value="F:DNA binding"/>
    <property type="evidence" value="ECO:0007669"/>
    <property type="project" value="InterPro"/>
</dbReference>
<dbReference type="GO" id="GO:0004803">
    <property type="term" value="F:transposase activity"/>
    <property type="evidence" value="ECO:0007669"/>
    <property type="project" value="InterPro"/>
</dbReference>
<dbReference type="Pfam" id="PF01548">
    <property type="entry name" value="DEDD_Tnp_IS110"/>
    <property type="match status" value="1"/>
</dbReference>
<dbReference type="PDB" id="8WT6">
    <property type="method" value="EM"/>
    <property type="resolution" value="2.50 A"/>
    <property type="chains" value="A/B/C/D=17-342"/>
</dbReference>
<dbReference type="AlphaFoldDB" id="A0A2X3M8B0"/>
<dbReference type="Proteomes" id="UP000250991">
    <property type="component" value="Unassembled WGS sequence"/>
</dbReference>
<evidence type="ECO:0000313" key="6">
    <source>
        <dbReference type="Proteomes" id="UP000254718"/>
    </source>
</evidence>
<reference evidence="5 6" key="1">
    <citation type="submission" date="2018-06" db="EMBL/GenBank/DDBJ databases">
        <authorList>
            <consortium name="Pathogen Informatics"/>
            <person name="Doyle S."/>
        </authorList>
    </citation>
    <scope>NUCLEOTIDE SEQUENCE [LARGE SCALE GENOMIC DNA]</scope>
    <source>
        <strain evidence="3 5">NCTC8009</strain>
        <strain evidence="4 6">NCTC8333</strain>
    </source>
</reference>
<dbReference type="GO" id="GO:0006313">
    <property type="term" value="P:DNA transposition"/>
    <property type="evidence" value="ECO:0007669"/>
    <property type="project" value="InterPro"/>
</dbReference>
<dbReference type="InterPro" id="IPR047650">
    <property type="entry name" value="Transpos_IS110"/>
</dbReference>
<evidence type="ECO:0000313" key="3">
    <source>
        <dbReference type="EMBL" id="SQD07930.1"/>
    </source>
</evidence>
<proteinExistence type="evidence at protein level"/>
<evidence type="ECO:0000313" key="4">
    <source>
        <dbReference type="EMBL" id="STM22867.1"/>
    </source>
</evidence>
<dbReference type="EMBL" id="UARW01000010">
    <property type="protein sequence ID" value="SQD07930.1"/>
    <property type="molecule type" value="Genomic_DNA"/>
</dbReference>
<evidence type="ECO:0007829" key="7">
    <source>
        <dbReference type="PDB" id="8WT6"/>
    </source>
</evidence>
<reference evidence="7 8" key="2">
    <citation type="journal article" date="2024" name="Nature">
        <title>Structural mechanism of bridge RNA-guided recombination.</title>
        <authorList>
            <person name="Hiraizumi M."/>
            <person name="Perry N.T."/>
            <person name="Durrant M.G."/>
            <person name="Soma T."/>
            <person name="Nagahata N."/>
            <person name="Okazaki S."/>
            <person name="Athukoralage J.S."/>
            <person name="Isayama Y."/>
            <person name="Pai J.J."/>
            <person name="Pawluk A."/>
            <person name="Konermann S."/>
            <person name="Yamashita K."/>
            <person name="Hsu P.D."/>
            <person name="Nishimasu H."/>
        </authorList>
    </citation>
    <scope>STRUCTURE BY ELECTRON MICROSCOPY (2.50 ANGSTROMS) OF 17-342 IN COMPLEX WITH MG(2+)</scope>
</reference>
<dbReference type="SMR" id="A0A2X3M8B0"/>
<dbReference type="InterPro" id="IPR002525">
    <property type="entry name" value="Transp_IS110-like_N"/>
</dbReference>
<evidence type="ECO:0000313" key="5">
    <source>
        <dbReference type="Proteomes" id="UP000250991"/>
    </source>
</evidence>
<evidence type="ECO:0000259" key="2">
    <source>
        <dbReference type="Pfam" id="PF02371"/>
    </source>
</evidence>
<dbReference type="Proteomes" id="UP000254718">
    <property type="component" value="Unassembled WGS sequence"/>
</dbReference>
<evidence type="ECO:0007829" key="8">
    <source>
        <dbReference type="PDB" id="8WT7"/>
    </source>
</evidence>
<feature type="binding site" evidence="8 9">
    <location>
        <position position="76"/>
    </location>
    <ligand>
        <name>Mg(2+)</name>
        <dbReference type="ChEBI" id="CHEBI:18420"/>
        <label>1</label>
    </ligand>
</feature>
<evidence type="ECO:0007829" key="9">
    <source>
        <dbReference type="PDB" id="8WT8"/>
    </source>
</evidence>
<dbReference type="Pfam" id="PF02371">
    <property type="entry name" value="Transposase_20"/>
    <property type="match status" value="1"/>
</dbReference>
<dbReference type="PDB" id="8WT8">
    <property type="method" value="EM"/>
    <property type="resolution" value="2.90 A"/>
    <property type="chains" value="A/B/C/D=17-342"/>
</dbReference>
<organism evidence="3 5">
    <name type="scientific">Escherichia coli</name>
    <dbReference type="NCBI Taxonomy" id="562"/>
    <lineage>
        <taxon>Bacteria</taxon>
        <taxon>Pseudomonadati</taxon>
        <taxon>Pseudomonadota</taxon>
        <taxon>Gammaproteobacteria</taxon>
        <taxon>Enterobacterales</taxon>
        <taxon>Enterobacteriaceae</taxon>
        <taxon>Escherichia</taxon>
    </lineage>
</organism>